<reference evidence="1" key="1">
    <citation type="submission" date="2024-09" db="EMBL/GenBank/DDBJ databases">
        <title>Black Yeasts Isolated from many extreme environments.</title>
        <authorList>
            <person name="Coleine C."/>
            <person name="Stajich J.E."/>
            <person name="Selbmann L."/>
        </authorList>
    </citation>
    <scope>NUCLEOTIDE SEQUENCE</scope>
    <source>
        <strain evidence="1">CCFEE 5737</strain>
    </source>
</reference>
<sequence length="96" mass="10766">MSTKPTIPSPSWLSLTPSQDDTITEMSLKIACLESSIASKDQKIDELERTLKDIQQKHAEALKVTEESLEIVKAVTRELKETTCAHEVWRAAIDNN</sequence>
<gene>
    <name evidence="1" type="ORF">LTS18_013254</name>
</gene>
<evidence type="ECO:0000313" key="2">
    <source>
        <dbReference type="Proteomes" id="UP001186974"/>
    </source>
</evidence>
<name>A0ACC3DVI3_9PEZI</name>
<evidence type="ECO:0000313" key="1">
    <source>
        <dbReference type="EMBL" id="KAK3080775.1"/>
    </source>
</evidence>
<comment type="caution">
    <text evidence="1">The sequence shown here is derived from an EMBL/GenBank/DDBJ whole genome shotgun (WGS) entry which is preliminary data.</text>
</comment>
<accession>A0ACC3DVI3</accession>
<dbReference type="EMBL" id="JAWDJW010000407">
    <property type="protein sequence ID" value="KAK3080775.1"/>
    <property type="molecule type" value="Genomic_DNA"/>
</dbReference>
<organism evidence="1 2">
    <name type="scientific">Coniosporium uncinatum</name>
    <dbReference type="NCBI Taxonomy" id="93489"/>
    <lineage>
        <taxon>Eukaryota</taxon>
        <taxon>Fungi</taxon>
        <taxon>Dikarya</taxon>
        <taxon>Ascomycota</taxon>
        <taxon>Pezizomycotina</taxon>
        <taxon>Dothideomycetes</taxon>
        <taxon>Dothideomycetes incertae sedis</taxon>
        <taxon>Coniosporium</taxon>
    </lineage>
</organism>
<proteinExistence type="predicted"/>
<keyword evidence="2" id="KW-1185">Reference proteome</keyword>
<protein>
    <submittedName>
        <fullName evidence="1">Uncharacterized protein</fullName>
    </submittedName>
</protein>
<dbReference type="Proteomes" id="UP001186974">
    <property type="component" value="Unassembled WGS sequence"/>
</dbReference>